<dbReference type="AlphaFoldDB" id="V4LPC2"/>
<dbReference type="OrthoDB" id="945197at2759"/>
<keyword evidence="1" id="KW-0677">Repeat</keyword>
<dbReference type="EMBL" id="KI517385">
    <property type="protein sequence ID" value="ESQ52425.1"/>
    <property type="molecule type" value="Genomic_DNA"/>
</dbReference>
<dbReference type="PANTHER" id="PTHR47841">
    <property type="entry name" value="DIACYLGLYCEROL KINASE THETA-LIKE-RELATED"/>
    <property type="match status" value="1"/>
</dbReference>
<keyword evidence="4" id="KW-1185">Reference proteome</keyword>
<dbReference type="OMA" id="HYRCRPC"/>
<evidence type="ECO:0000259" key="2">
    <source>
        <dbReference type="Pfam" id="PF03107"/>
    </source>
</evidence>
<dbReference type="eggNOG" id="ENOG502RYP3">
    <property type="taxonomic scope" value="Eukaryota"/>
</dbReference>
<evidence type="ECO:0000313" key="4">
    <source>
        <dbReference type="Proteomes" id="UP000030689"/>
    </source>
</evidence>
<reference evidence="3 4" key="1">
    <citation type="journal article" date="2013" name="Front. Plant Sci.">
        <title>The Reference Genome of the Halophytic Plant Eutrema salsugineum.</title>
        <authorList>
            <person name="Yang R."/>
            <person name="Jarvis D.E."/>
            <person name="Chen H."/>
            <person name="Beilstein M.A."/>
            <person name="Grimwood J."/>
            <person name="Jenkins J."/>
            <person name="Shu S."/>
            <person name="Prochnik S."/>
            <person name="Xin M."/>
            <person name="Ma C."/>
            <person name="Schmutz J."/>
            <person name="Wing R.A."/>
            <person name="Mitchell-Olds T."/>
            <person name="Schumaker K.S."/>
            <person name="Wang X."/>
        </authorList>
    </citation>
    <scope>NUCLEOTIDE SEQUENCE [LARGE SCALE GENOMIC DNA]</scope>
</reference>
<feature type="domain" description="DC1" evidence="2">
    <location>
        <begin position="63"/>
        <end position="111"/>
    </location>
</feature>
<evidence type="ECO:0000256" key="1">
    <source>
        <dbReference type="ARBA" id="ARBA00022737"/>
    </source>
</evidence>
<sequence length="207" mass="23780">MAPKHRVVQHFTHNHPLMETNIARDFICDGCETYGSDKTYRCETCDYDLHEYCATCPFTLQNFTHPQHELSLFRQKQSTRQNERVCDICNESVEGLFYRCKLCEFDVHPLCTQLPQHVRHVLHPAHHLEFRLGGASTCMVCHGSCQSWRFRCELCKFDIHTECILAESPSSLASGSSTGRRIFRVLKNVTVGVVCNIIASPITEFLK</sequence>
<dbReference type="Pfam" id="PF03107">
    <property type="entry name" value="C1_2"/>
    <property type="match status" value="2"/>
</dbReference>
<dbReference type="InterPro" id="IPR046349">
    <property type="entry name" value="C1-like_sf"/>
</dbReference>
<name>V4LPC2_EUTSA</name>
<dbReference type="Gramene" id="ESQ52425">
    <property type="protein sequence ID" value="ESQ52425"/>
    <property type="gene ID" value="EUTSA_v10017725mg"/>
</dbReference>
<organism evidence="3 4">
    <name type="scientific">Eutrema salsugineum</name>
    <name type="common">Saltwater cress</name>
    <name type="synonym">Sisymbrium salsugineum</name>
    <dbReference type="NCBI Taxonomy" id="72664"/>
    <lineage>
        <taxon>Eukaryota</taxon>
        <taxon>Viridiplantae</taxon>
        <taxon>Streptophyta</taxon>
        <taxon>Embryophyta</taxon>
        <taxon>Tracheophyta</taxon>
        <taxon>Spermatophyta</taxon>
        <taxon>Magnoliopsida</taxon>
        <taxon>eudicotyledons</taxon>
        <taxon>Gunneridae</taxon>
        <taxon>Pentapetalae</taxon>
        <taxon>rosids</taxon>
        <taxon>malvids</taxon>
        <taxon>Brassicales</taxon>
        <taxon>Brassicaceae</taxon>
        <taxon>Eutremeae</taxon>
        <taxon>Eutrema</taxon>
    </lineage>
</organism>
<dbReference type="KEGG" id="eus:EUTSA_v10017725mg"/>
<accession>V4LPC2</accession>
<dbReference type="SUPFAM" id="SSF57889">
    <property type="entry name" value="Cysteine-rich domain"/>
    <property type="match status" value="1"/>
</dbReference>
<feature type="domain" description="DC1" evidence="2">
    <location>
        <begin position="11"/>
        <end position="54"/>
    </location>
</feature>
<gene>
    <name evidence="3" type="ORF">EUTSA_v10017725mg</name>
</gene>
<proteinExistence type="predicted"/>
<evidence type="ECO:0000313" key="3">
    <source>
        <dbReference type="EMBL" id="ESQ52425.1"/>
    </source>
</evidence>
<dbReference type="Gene3D" id="3.30.60.20">
    <property type="match status" value="1"/>
</dbReference>
<dbReference type="Proteomes" id="UP000030689">
    <property type="component" value="Unassembled WGS sequence"/>
</dbReference>
<dbReference type="InterPro" id="IPR004146">
    <property type="entry name" value="DC1"/>
</dbReference>
<protein>
    <recommendedName>
        <fullName evidence="2">DC1 domain-containing protein</fullName>
    </recommendedName>
</protein>
<dbReference type="PANTHER" id="PTHR47841:SF7">
    <property type="entry name" value="CYSTEINE_HISTIDINE-RICH C1 DOMAIN PROTEIN"/>
    <property type="match status" value="1"/>
</dbReference>